<dbReference type="Pfam" id="PF12079">
    <property type="entry name" value="DUF3558"/>
    <property type="match status" value="1"/>
</dbReference>
<evidence type="ECO:0000256" key="1">
    <source>
        <dbReference type="SAM" id="MobiDB-lite"/>
    </source>
</evidence>
<feature type="region of interest" description="Disordered" evidence="1">
    <location>
        <begin position="26"/>
        <end position="52"/>
    </location>
</feature>
<dbReference type="EMBL" id="PDJK01000002">
    <property type="protein sequence ID" value="PFG47572.1"/>
    <property type="molecule type" value="Genomic_DNA"/>
</dbReference>
<keyword evidence="4" id="KW-1185">Reference proteome</keyword>
<dbReference type="RefSeq" id="WP_245914680.1">
    <property type="nucleotide sequence ID" value="NZ_PDJK01000002.1"/>
</dbReference>
<dbReference type="Proteomes" id="UP000243542">
    <property type="component" value="Unassembled WGS sequence"/>
</dbReference>
<proteinExistence type="predicted"/>
<keyword evidence="2" id="KW-0732">Signal</keyword>
<gene>
    <name evidence="3" type="ORF">ATK36_2618</name>
</gene>
<comment type="caution">
    <text evidence="3">The sequence shown here is derived from an EMBL/GenBank/DDBJ whole genome shotgun (WGS) entry which is preliminary data.</text>
</comment>
<feature type="signal peptide" evidence="2">
    <location>
        <begin position="1"/>
        <end position="23"/>
    </location>
</feature>
<accession>A0A2A9FAJ7</accession>
<feature type="chain" id="PRO_5038924319" evidence="2">
    <location>
        <begin position="24"/>
        <end position="199"/>
    </location>
</feature>
<protein>
    <submittedName>
        <fullName evidence="3">Uncharacterized protein DUF3558</fullName>
    </submittedName>
</protein>
<reference evidence="3 4" key="1">
    <citation type="submission" date="2017-10" db="EMBL/GenBank/DDBJ databases">
        <title>Sequencing the genomes of 1000 actinobacteria strains.</title>
        <authorList>
            <person name="Klenk H.-P."/>
        </authorList>
    </citation>
    <scope>NUCLEOTIDE SEQUENCE [LARGE SCALE GENOMIC DNA]</scope>
    <source>
        <strain evidence="3 4">DSM 46092</strain>
    </source>
</reference>
<dbReference type="PROSITE" id="PS51257">
    <property type="entry name" value="PROKAR_LIPOPROTEIN"/>
    <property type="match status" value="1"/>
</dbReference>
<evidence type="ECO:0000313" key="4">
    <source>
        <dbReference type="Proteomes" id="UP000243542"/>
    </source>
</evidence>
<sequence length="199" mass="20298">MTKTTTRTAALSLLLLVATACSPAPGTPSPAYPSNIPTSAASTGPKEPQVTNPLDATKFEQNPCSALTQAQAAQVFNAVRNRKITGNVAPICTWNDNNDNSLSLGFLPGQGLSASYENGTNAGGGYFEVAPMVSGYPATFSGATDDRKSGGCQIGVGVKNDEIFTFSAILDKTSPSYGDPCSLVTKAAEAAVATIKAGA</sequence>
<evidence type="ECO:0000313" key="3">
    <source>
        <dbReference type="EMBL" id="PFG47572.1"/>
    </source>
</evidence>
<organism evidence="3 4">
    <name type="scientific">Amycolatopsis sulphurea</name>
    <dbReference type="NCBI Taxonomy" id="76022"/>
    <lineage>
        <taxon>Bacteria</taxon>
        <taxon>Bacillati</taxon>
        <taxon>Actinomycetota</taxon>
        <taxon>Actinomycetes</taxon>
        <taxon>Pseudonocardiales</taxon>
        <taxon>Pseudonocardiaceae</taxon>
        <taxon>Amycolatopsis</taxon>
    </lineage>
</organism>
<name>A0A2A9FAJ7_9PSEU</name>
<evidence type="ECO:0000256" key="2">
    <source>
        <dbReference type="SAM" id="SignalP"/>
    </source>
</evidence>
<dbReference type="InterPro" id="IPR024520">
    <property type="entry name" value="DUF3558"/>
</dbReference>
<dbReference type="AlphaFoldDB" id="A0A2A9FAJ7"/>